<keyword evidence="3" id="KW-0804">Transcription</keyword>
<evidence type="ECO:0000256" key="2">
    <source>
        <dbReference type="ARBA" id="ARBA00023125"/>
    </source>
</evidence>
<accession>A0ABY5TP73</accession>
<evidence type="ECO:0000259" key="4">
    <source>
        <dbReference type="PROSITE" id="PS01124"/>
    </source>
</evidence>
<dbReference type="Pfam" id="PF12833">
    <property type="entry name" value="HTH_18"/>
    <property type="match status" value="1"/>
</dbReference>
<organism evidence="5 6">
    <name type="scientific">SAR92 clade bacterium H455</name>
    <dbReference type="NCBI Taxonomy" id="2974818"/>
    <lineage>
        <taxon>Bacteria</taxon>
        <taxon>Pseudomonadati</taxon>
        <taxon>Pseudomonadota</taxon>
        <taxon>Gammaproteobacteria</taxon>
        <taxon>Cellvibrionales</taxon>
        <taxon>Porticoccaceae</taxon>
        <taxon>SAR92 clade</taxon>
    </lineage>
</organism>
<gene>
    <name evidence="5" type="ORF">NYF23_08695</name>
</gene>
<evidence type="ECO:0000256" key="1">
    <source>
        <dbReference type="ARBA" id="ARBA00023015"/>
    </source>
</evidence>
<dbReference type="PRINTS" id="PR00032">
    <property type="entry name" value="HTHARAC"/>
</dbReference>
<keyword evidence="2" id="KW-0238">DNA-binding</keyword>
<dbReference type="EMBL" id="CP103416">
    <property type="protein sequence ID" value="UVW34108.1"/>
    <property type="molecule type" value="Genomic_DNA"/>
</dbReference>
<dbReference type="Pfam" id="PF12625">
    <property type="entry name" value="Arabinose_bd"/>
    <property type="match status" value="1"/>
</dbReference>
<dbReference type="SUPFAM" id="SSF46689">
    <property type="entry name" value="Homeodomain-like"/>
    <property type="match status" value="1"/>
</dbReference>
<dbReference type="Proteomes" id="UP001059934">
    <property type="component" value="Chromosome"/>
</dbReference>
<dbReference type="InterPro" id="IPR032687">
    <property type="entry name" value="AraC-type_N"/>
</dbReference>
<feature type="domain" description="HTH araC/xylS-type" evidence="4">
    <location>
        <begin position="246"/>
        <end position="344"/>
    </location>
</feature>
<dbReference type="InterPro" id="IPR009057">
    <property type="entry name" value="Homeodomain-like_sf"/>
</dbReference>
<evidence type="ECO:0000256" key="3">
    <source>
        <dbReference type="ARBA" id="ARBA00023163"/>
    </source>
</evidence>
<evidence type="ECO:0000313" key="6">
    <source>
        <dbReference type="Proteomes" id="UP001059934"/>
    </source>
</evidence>
<keyword evidence="1" id="KW-0805">Transcription regulation</keyword>
<dbReference type="PANTHER" id="PTHR47894">
    <property type="entry name" value="HTH-TYPE TRANSCRIPTIONAL REGULATOR GADX"/>
    <property type="match status" value="1"/>
</dbReference>
<name>A0ABY5TP73_9GAMM</name>
<dbReference type="InterPro" id="IPR018060">
    <property type="entry name" value="HTH_AraC"/>
</dbReference>
<dbReference type="SMART" id="SM00342">
    <property type="entry name" value="HTH_ARAC"/>
    <property type="match status" value="1"/>
</dbReference>
<proteinExistence type="predicted"/>
<evidence type="ECO:0000313" key="5">
    <source>
        <dbReference type="EMBL" id="UVW34108.1"/>
    </source>
</evidence>
<sequence>MPSNTAAEQQINPNWSVGAPALVAILQAAEKDGANQQQLLRDSGLQQDQLTIPDRRFSVATYYKLYQLAADASKNPDMGLSVGRIIYLKGLNLQLYTCSLCKSFRDYLNLIPSTLKMRGDIGETSAHREGNLLELRWEPLLKSSGLKRYCSDEVLSASAAIINSLCVRPVPVVKACFSYPQPQDTTQLEAIFGRSIAYNQTYSSLFFDSAALDFQLLKQDYQEGPDLSKPFSELFESDQVVDEFLSNLKSFMMRRLPEGEVSIDKLASLMNISRRTLQRRLSDRGTNFLQVLQEVRSRMALRYLSDNRLGITAIAFLLGYADQGSFSSAFKSWHGMSPRDYRRK</sequence>
<dbReference type="InterPro" id="IPR020449">
    <property type="entry name" value="Tscrpt_reg_AraC-type_HTH"/>
</dbReference>
<dbReference type="PROSITE" id="PS01124">
    <property type="entry name" value="HTH_ARAC_FAMILY_2"/>
    <property type="match status" value="1"/>
</dbReference>
<keyword evidence="6" id="KW-1185">Reference proteome</keyword>
<reference evidence="5" key="1">
    <citation type="submission" date="2022-08" db="EMBL/GenBank/DDBJ databases">
        <title>Catabolic pathway analysis in culturable SAR92 clade bacteria reveals their overlooked roles in DMSP degradation in coastal seas.</title>
        <authorList>
            <person name="He X."/>
            <person name="Zhang X."/>
            <person name="Zhang Y."/>
        </authorList>
    </citation>
    <scope>NUCLEOTIDE SEQUENCE</scope>
    <source>
        <strain evidence="5">H455</strain>
    </source>
</reference>
<dbReference type="PANTHER" id="PTHR47894:SF1">
    <property type="entry name" value="HTH-TYPE TRANSCRIPTIONAL REGULATOR VQSM"/>
    <property type="match status" value="1"/>
</dbReference>
<protein>
    <submittedName>
        <fullName evidence="5">AraC family transcriptional regulator</fullName>
    </submittedName>
</protein>
<dbReference type="Gene3D" id="1.10.10.60">
    <property type="entry name" value="Homeodomain-like"/>
    <property type="match status" value="1"/>
</dbReference>